<dbReference type="EMBL" id="QDGZ01000013">
    <property type="protein sequence ID" value="PVG80786.1"/>
    <property type="molecule type" value="Genomic_DNA"/>
</dbReference>
<protein>
    <submittedName>
        <fullName evidence="1">Uncharacterized protein</fullName>
    </submittedName>
</protein>
<evidence type="ECO:0000313" key="2">
    <source>
        <dbReference type="Proteomes" id="UP000246018"/>
    </source>
</evidence>
<accession>A0A2T8F506</accession>
<dbReference type="RefSeq" id="WP_116574399.1">
    <property type="nucleotide sequence ID" value="NZ_QDGZ01000013.1"/>
</dbReference>
<sequence>MPTIRTGAATSSLHSGTIEYQGDAGLRGRETWSITCADDGTRTLQAHCRMFDSRVERWVVHTVDADLRPLRSFVSQRKGGTFLGEGWFVLEDGVLTGESRTPGEGTVRRTVRLDGPLDYFVPHAVSGDSWITPCYDRAASGWQEVRNGFTTSLLPDGSTGPAIEQHRGIRQRLVGEEEVTVPAGTYRTQHFVVSPRLDVEEHLWVTDDDAAMLVRLRSDRLTTTYVLTEHRVEALWPIC</sequence>
<dbReference type="OrthoDB" id="5726114at2"/>
<gene>
    <name evidence="1" type="ORF">DDE18_21280</name>
</gene>
<proteinExistence type="predicted"/>
<dbReference type="Proteomes" id="UP000246018">
    <property type="component" value="Unassembled WGS sequence"/>
</dbReference>
<keyword evidence="2" id="KW-1185">Reference proteome</keyword>
<name>A0A2T8F506_9ACTN</name>
<evidence type="ECO:0000313" key="1">
    <source>
        <dbReference type="EMBL" id="PVG80786.1"/>
    </source>
</evidence>
<dbReference type="AlphaFoldDB" id="A0A2T8F506"/>
<comment type="caution">
    <text evidence="1">The sequence shown here is derived from an EMBL/GenBank/DDBJ whole genome shotgun (WGS) entry which is preliminary data.</text>
</comment>
<organism evidence="1 2">
    <name type="scientific">Nocardioides gansuensis</name>
    <dbReference type="NCBI Taxonomy" id="2138300"/>
    <lineage>
        <taxon>Bacteria</taxon>
        <taxon>Bacillati</taxon>
        <taxon>Actinomycetota</taxon>
        <taxon>Actinomycetes</taxon>
        <taxon>Propionibacteriales</taxon>
        <taxon>Nocardioidaceae</taxon>
        <taxon>Nocardioides</taxon>
    </lineage>
</organism>
<reference evidence="1 2" key="1">
    <citation type="submission" date="2018-04" db="EMBL/GenBank/DDBJ databases">
        <title>Genome of Nocardioides gansuensis WSJ-1.</title>
        <authorList>
            <person name="Wu S."/>
            <person name="Wang G."/>
        </authorList>
    </citation>
    <scope>NUCLEOTIDE SEQUENCE [LARGE SCALE GENOMIC DNA]</scope>
    <source>
        <strain evidence="1 2">WSJ-1</strain>
    </source>
</reference>